<dbReference type="RefSeq" id="WP_112790169.1">
    <property type="nucleotide sequence ID" value="NZ_CP040417.1"/>
</dbReference>
<organism evidence="1 2">
    <name type="scientific">Dolosigranulum pigrum</name>
    <dbReference type="NCBI Taxonomy" id="29394"/>
    <lineage>
        <taxon>Bacteria</taxon>
        <taxon>Bacillati</taxon>
        <taxon>Bacillota</taxon>
        <taxon>Bacilli</taxon>
        <taxon>Lactobacillales</taxon>
        <taxon>Carnobacteriaceae</taxon>
        <taxon>Dolosigranulum</taxon>
    </lineage>
</organism>
<comment type="caution">
    <text evidence="1">The sequence shown here is derived from an EMBL/GenBank/DDBJ whole genome shotgun (WGS) entry which is preliminary data.</text>
</comment>
<accession>A0A328KNV3</accession>
<proteinExistence type="predicted"/>
<sequence length="377" mass="42706">MGYQISQVMHQLWGEKWKYLFIFAQCVICLTLILMGLNEQHSYAYRRDVLMYDRSHQLTTISSVQGDLLNQTVPDDLLDRQYIIYHKRSLINYLTTDDDIGSIYLVRGNQAFFDTYFPDQPVEKGVAYGDKDVIVSLGKADGQTLTEGIAFYSDKVVIEEKMYTYDSIVPSRERIPFQAIGSDDIDTSNALFILASDLAHYGDDEGIPVIKTSSSLTDVADLVIELTHLNPNNRYEAVDLLGHFDSRVADMRSTVQLFSWIGYVAMIMIAFGIIGIMMLIFHKRQKSYIIHHLFGATWQILAIQMASELSILMISAFLLSIVAAGLIQPELSTDYFPIVTHGSSVGLTGFIVISIIMINTVWMTYNLSRLKLTNWLI</sequence>
<dbReference type="AlphaFoldDB" id="A0A328KNV3"/>
<evidence type="ECO:0000313" key="2">
    <source>
        <dbReference type="Proteomes" id="UP000249099"/>
    </source>
</evidence>
<dbReference type="EMBL" id="NAQV01000016">
    <property type="protein sequence ID" value="RAN63374.1"/>
    <property type="molecule type" value="Genomic_DNA"/>
</dbReference>
<gene>
    <name evidence="1" type="ORF">B8A44_05810</name>
</gene>
<name>A0A328KNV3_9LACT</name>
<dbReference type="Proteomes" id="UP000249099">
    <property type="component" value="Unassembled WGS sequence"/>
</dbReference>
<evidence type="ECO:0000313" key="1">
    <source>
        <dbReference type="EMBL" id="RAN63374.1"/>
    </source>
</evidence>
<protein>
    <submittedName>
        <fullName evidence="1">Uncharacterized protein</fullName>
    </submittedName>
</protein>
<reference evidence="1 2" key="1">
    <citation type="submission" date="2017-03" db="EMBL/GenBank/DDBJ databases">
        <title>wgs assembly of Dolosigranulum pigrum KPL CDC strains.</title>
        <authorList>
            <person name="Brugger S.D."/>
            <person name="Pettigrew M."/>
            <person name="Kong Y."/>
            <person name="Lemon K.P."/>
        </authorList>
    </citation>
    <scope>NUCLEOTIDE SEQUENCE [LARGE SCALE GENOMIC DNA]</scope>
    <source>
        <strain evidence="1 2">KPL1931_CDC4294-98</strain>
    </source>
</reference>